<dbReference type="GO" id="GO:0016020">
    <property type="term" value="C:membrane"/>
    <property type="evidence" value="ECO:0007669"/>
    <property type="project" value="InterPro"/>
</dbReference>
<dbReference type="InterPro" id="IPR008006">
    <property type="entry name" value="Peptidase_M26_N_dom"/>
</dbReference>
<dbReference type="Pfam" id="PF05342">
    <property type="entry name" value="Peptidase_M26_N"/>
    <property type="match status" value="1"/>
</dbReference>
<evidence type="ECO:0000256" key="1">
    <source>
        <dbReference type="SAM" id="SignalP"/>
    </source>
</evidence>
<reference evidence="3" key="2">
    <citation type="journal article" date="2021" name="PeerJ">
        <title>Extensive microbial diversity within the chicken gut microbiome revealed by metagenomics and culture.</title>
        <authorList>
            <person name="Gilroy R."/>
            <person name="Ravi A."/>
            <person name="Getino M."/>
            <person name="Pursley I."/>
            <person name="Horton D.L."/>
            <person name="Alikhan N.F."/>
            <person name="Baker D."/>
            <person name="Gharbi K."/>
            <person name="Hall N."/>
            <person name="Watson M."/>
            <person name="Adriaenssens E.M."/>
            <person name="Foster-Nyarko E."/>
            <person name="Jarju S."/>
            <person name="Secka A."/>
            <person name="Antonio M."/>
            <person name="Oren A."/>
            <person name="Chaudhuri R.R."/>
            <person name="La Ragione R."/>
            <person name="Hildebrand F."/>
            <person name="Pallen M.J."/>
        </authorList>
    </citation>
    <scope>NUCLEOTIDE SEQUENCE</scope>
    <source>
        <strain evidence="3">11159</strain>
    </source>
</reference>
<dbReference type="GO" id="GO:0008270">
    <property type="term" value="F:zinc ion binding"/>
    <property type="evidence" value="ECO:0007669"/>
    <property type="project" value="InterPro"/>
</dbReference>
<name>A0A9D9DJM2_9BACL</name>
<protein>
    <recommendedName>
        <fullName evidence="2">Peptidase M26 N-terminal domain-containing protein</fullName>
    </recommendedName>
</protein>
<evidence type="ECO:0000313" key="3">
    <source>
        <dbReference type="EMBL" id="MBO8427920.1"/>
    </source>
</evidence>
<comment type="caution">
    <text evidence="3">The sequence shown here is derived from an EMBL/GenBank/DDBJ whole genome shotgun (WGS) entry which is preliminary data.</text>
</comment>
<feature type="chain" id="PRO_5039723373" description="Peptidase M26 N-terminal domain-containing protein" evidence="1">
    <location>
        <begin position="20"/>
        <end position="1041"/>
    </location>
</feature>
<evidence type="ECO:0000259" key="2">
    <source>
        <dbReference type="Pfam" id="PF05342"/>
    </source>
</evidence>
<dbReference type="EMBL" id="JADIMY010000105">
    <property type="protein sequence ID" value="MBO8427920.1"/>
    <property type="molecule type" value="Genomic_DNA"/>
</dbReference>
<reference evidence="3" key="1">
    <citation type="submission" date="2020-10" db="EMBL/GenBank/DDBJ databases">
        <authorList>
            <person name="Gilroy R."/>
        </authorList>
    </citation>
    <scope>NUCLEOTIDE SEQUENCE</scope>
    <source>
        <strain evidence="3">11159</strain>
    </source>
</reference>
<keyword evidence="1" id="KW-0732">Signal</keyword>
<dbReference type="AlphaFoldDB" id="A0A9D9DJM2"/>
<proteinExistence type="predicted"/>
<feature type="domain" description="Peptidase M26 N-terminal" evidence="2">
    <location>
        <begin position="926"/>
        <end position="998"/>
    </location>
</feature>
<gene>
    <name evidence="3" type="ORF">IAC58_05215</name>
</gene>
<accession>A0A9D9DJM2</accession>
<organism evidence="3 4">
    <name type="scientific">Candidatus Onthovivens merdipullorum</name>
    <dbReference type="NCBI Taxonomy" id="2840889"/>
    <lineage>
        <taxon>Bacteria</taxon>
        <taxon>Bacillati</taxon>
        <taxon>Bacillota</taxon>
        <taxon>Bacilli</taxon>
        <taxon>Bacillales</taxon>
        <taxon>Candidatus Onthovivens</taxon>
    </lineage>
</organism>
<dbReference type="GO" id="GO:0004222">
    <property type="term" value="F:metalloendopeptidase activity"/>
    <property type="evidence" value="ECO:0007669"/>
    <property type="project" value="InterPro"/>
</dbReference>
<feature type="signal peptide" evidence="1">
    <location>
        <begin position="1"/>
        <end position="19"/>
    </location>
</feature>
<dbReference type="Gene3D" id="2.160.20.110">
    <property type="match status" value="2"/>
</dbReference>
<dbReference type="PROSITE" id="PS51257">
    <property type="entry name" value="PROKAR_LIPOPROTEIN"/>
    <property type="match status" value="1"/>
</dbReference>
<evidence type="ECO:0000313" key="4">
    <source>
        <dbReference type="Proteomes" id="UP000823613"/>
    </source>
</evidence>
<dbReference type="Proteomes" id="UP000823613">
    <property type="component" value="Unassembled WGS sequence"/>
</dbReference>
<sequence length="1041" mass="111927">MKKKHISTLLICASLSLGAISLISCNDETLETETFEFEKDLYEVSSGDAVTVKGNPSGVTYSFQGGTPEGVTLDSSTGVITFDEELDTLPECRYIATRGDDQAITTIRFKTIEVVPTITFKNVSKYIVSGDAIRATAISDSGKEYAVSYSLETPVSGINIDATSGVVTYNDTVSDGTSFKVVATSKSATSTFDCIAMTEGIITSSTTSQIVEVNSGEDATFVLNFNGNTEGDSETTAENFRIAINDSIQEANSEYYSYDPSTKIVTIKSALLDTLGTGEIDIQALTQRNAVSLNLSIADKFIYTAEDFHTIFEPDYSGETPSFKEGSLDGYYVLGADVDLTSYLSEGGLGYNDGKGWLPIGAYSDGVYDVPFTGTFNGNGHTISGFFIDNSSLYVGGLFGRNQGTIENLKLVGEIRNIGSWSAALVGNNGDMGTIENIILDVSLANGGLYATGVAASTNWGSISNVISINENVTGYNDTEKPYQKAGIVVGLNETTGKLSNIYGISKDVDNVEGDFIYGLFGYSNNAEVTQENAGKLFASVDEMKAFDFSTILSNEDFLVASNELPTLKIQFTPSSAGLINIVNLPEYSFTGEGATFQINVEILPQELYDEFIDDVTYSVNGINGATVSETGLVDLTNATAGDNGGTLNIKATLISGNKTLEATGFVPVYDGFESIEMTNTETSIDEGDSLILTSSLTPNVNTADVTYVITDEGWQAKAFAKIEGNVLSINENISTSFTTIHIKAQAYGLESKEIELQINQFKDIKNGNNIHYEGDETDFSYSNISGTSIEYVEFDDIILDVGSYSFTDGVLSISNSTVTDTDVMHKIKVKTNEEDGLYRLYATKLSHEKYDLDWIKNAFGTDYIEIDSLETFKKYFPTDGTLPEDKVANLARDKVYVLTADIDFGGETIYPIGGIFDNENGIVNVTSYFSGQFYGLGHTISNYKIEGTDVGGLFAQIDAGGKVYDLNLENVNISSSYAVGALCGFLGGEGTVENVNVYSSNLMLGEALPETAGGANVHGIAGREWATPIFSTYHGSNLYL</sequence>